<dbReference type="Proteomes" id="UP000239239">
    <property type="component" value="Unassembled WGS sequence"/>
</dbReference>
<reference evidence="1 2" key="1">
    <citation type="submission" date="2018-02" db="EMBL/GenBank/DDBJ databases">
        <title>Draft genome sequences of four Legionella pneumophila clinical strains isolated in Ontario.</title>
        <authorList>
            <person name="Fortuna A."/>
            <person name="Ramnarine R."/>
            <person name="Li A."/>
            <person name="Frantz C."/>
            <person name="Mallo G."/>
        </authorList>
    </citation>
    <scope>NUCLEOTIDE SEQUENCE [LARGE SCALE GENOMIC DNA]</scope>
    <source>
        <strain evidence="1 2">LG61</strain>
    </source>
</reference>
<dbReference type="EMBL" id="PQWY01000016">
    <property type="protein sequence ID" value="PPK29880.1"/>
    <property type="molecule type" value="Genomic_DNA"/>
</dbReference>
<name>A0A2S6EXH0_LEGPN</name>
<evidence type="ECO:0000313" key="1">
    <source>
        <dbReference type="EMBL" id="PPK29880.1"/>
    </source>
</evidence>
<proteinExistence type="predicted"/>
<protein>
    <submittedName>
        <fullName evidence="1">Uncharacterized protein</fullName>
    </submittedName>
</protein>
<dbReference type="AlphaFoldDB" id="A0A2S6EXH0"/>
<sequence length="161" mass="18843">MNRFIHSLLFLLITCSSGSFNLYAANKNNDFVLFEKIFTDWTLAFNQKKLAPTCALFAKSLAADYQGAPQKNYTSICHGFKKIFQQTRKNYQYHFKLKRVYRSGHLAVARITWYLQIFEQGKLISETQDEGLDVFLKDSQNQWKIINFIAYPVPDNLNEKH</sequence>
<evidence type="ECO:0000313" key="2">
    <source>
        <dbReference type="Proteomes" id="UP000239239"/>
    </source>
</evidence>
<comment type="caution">
    <text evidence="1">The sequence shown here is derived from an EMBL/GenBank/DDBJ whole genome shotgun (WGS) entry which is preliminary data.</text>
</comment>
<organism evidence="1 2">
    <name type="scientific">Legionella pneumophila</name>
    <dbReference type="NCBI Taxonomy" id="446"/>
    <lineage>
        <taxon>Bacteria</taxon>
        <taxon>Pseudomonadati</taxon>
        <taxon>Pseudomonadota</taxon>
        <taxon>Gammaproteobacteria</taxon>
        <taxon>Legionellales</taxon>
        <taxon>Legionellaceae</taxon>
        <taxon>Legionella</taxon>
    </lineage>
</organism>
<gene>
    <name evidence="1" type="ORF">C3928_12570</name>
</gene>
<dbReference type="SUPFAM" id="SSF54427">
    <property type="entry name" value="NTF2-like"/>
    <property type="match status" value="1"/>
</dbReference>
<dbReference type="OrthoDB" id="5642102at2"/>
<dbReference type="Gene3D" id="3.10.450.50">
    <property type="match status" value="1"/>
</dbReference>
<accession>A0A2S6EXH0</accession>
<dbReference type="InterPro" id="IPR032710">
    <property type="entry name" value="NTF2-like_dom_sf"/>
</dbReference>
<dbReference type="RefSeq" id="WP_028378455.1">
    <property type="nucleotide sequence ID" value="NZ_CP017601.1"/>
</dbReference>